<protein>
    <submittedName>
        <fullName evidence="1">Uncharacterized protein</fullName>
    </submittedName>
</protein>
<name>A0A8H6VYU0_9AGAR</name>
<dbReference type="RefSeq" id="XP_037216626.1">
    <property type="nucleotide sequence ID" value="XM_037367232.1"/>
</dbReference>
<dbReference type="EMBL" id="JACAZF010000009">
    <property type="protein sequence ID" value="KAF7295263.1"/>
    <property type="molecule type" value="Genomic_DNA"/>
</dbReference>
<keyword evidence="2" id="KW-1185">Reference proteome</keyword>
<proteinExistence type="predicted"/>
<comment type="caution">
    <text evidence="1">The sequence shown here is derived from an EMBL/GenBank/DDBJ whole genome shotgun (WGS) entry which is preliminary data.</text>
</comment>
<dbReference type="OrthoDB" id="3237970at2759"/>
<sequence>MRSSPVCLARKLPKPLKFKVQVFHLDRLAQPPSTLPRIIPRDKVADGTAILSAPAPKSQHFKPPSLLETLLARQKNAPEDWPPNLRIEPVISRQTWEPVKMGIRSKLKRMLRET</sequence>
<dbReference type="AlphaFoldDB" id="A0A8H6VYU0"/>
<dbReference type="Proteomes" id="UP000636479">
    <property type="component" value="Unassembled WGS sequence"/>
</dbReference>
<dbReference type="GeneID" id="59349748"/>
<evidence type="ECO:0000313" key="2">
    <source>
        <dbReference type="Proteomes" id="UP000636479"/>
    </source>
</evidence>
<evidence type="ECO:0000313" key="1">
    <source>
        <dbReference type="EMBL" id="KAF7295263.1"/>
    </source>
</evidence>
<gene>
    <name evidence="1" type="ORF">MIND_01065400</name>
</gene>
<organism evidence="1 2">
    <name type="scientific">Mycena indigotica</name>
    <dbReference type="NCBI Taxonomy" id="2126181"/>
    <lineage>
        <taxon>Eukaryota</taxon>
        <taxon>Fungi</taxon>
        <taxon>Dikarya</taxon>
        <taxon>Basidiomycota</taxon>
        <taxon>Agaricomycotina</taxon>
        <taxon>Agaricomycetes</taxon>
        <taxon>Agaricomycetidae</taxon>
        <taxon>Agaricales</taxon>
        <taxon>Marasmiineae</taxon>
        <taxon>Mycenaceae</taxon>
        <taxon>Mycena</taxon>
    </lineage>
</organism>
<accession>A0A8H6VYU0</accession>
<reference evidence="1" key="1">
    <citation type="submission" date="2020-05" db="EMBL/GenBank/DDBJ databases">
        <title>Mycena genomes resolve the evolution of fungal bioluminescence.</title>
        <authorList>
            <person name="Tsai I.J."/>
        </authorList>
    </citation>
    <scope>NUCLEOTIDE SEQUENCE</scope>
    <source>
        <strain evidence="1">171206Taipei</strain>
    </source>
</reference>